<keyword evidence="2 5" id="KW-0812">Transmembrane</keyword>
<accession>A0A4V2QB16</accession>
<dbReference type="RefSeq" id="WP_058963205.1">
    <property type="nucleotide sequence ID" value="NZ_CABKVM010000013.1"/>
</dbReference>
<keyword evidence="3 5" id="KW-1133">Transmembrane helix</keyword>
<feature type="transmembrane region" description="Helical" evidence="5">
    <location>
        <begin position="12"/>
        <end position="29"/>
    </location>
</feature>
<dbReference type="GO" id="GO:0016020">
    <property type="term" value="C:membrane"/>
    <property type="evidence" value="ECO:0007669"/>
    <property type="project" value="UniProtKB-SubCell"/>
</dbReference>
<evidence type="ECO:0000256" key="4">
    <source>
        <dbReference type="ARBA" id="ARBA00023136"/>
    </source>
</evidence>
<feature type="transmembrane region" description="Helical" evidence="5">
    <location>
        <begin position="107"/>
        <end position="129"/>
    </location>
</feature>
<organism evidence="6 7">
    <name type="scientific">Allofournierella massiliensis</name>
    <dbReference type="NCBI Taxonomy" id="1650663"/>
    <lineage>
        <taxon>Bacteria</taxon>
        <taxon>Bacillati</taxon>
        <taxon>Bacillota</taxon>
        <taxon>Clostridia</taxon>
        <taxon>Eubacteriales</taxon>
        <taxon>Oscillospiraceae</taxon>
        <taxon>Allofournierella</taxon>
    </lineage>
</organism>
<evidence type="ECO:0000313" key="6">
    <source>
        <dbReference type="EMBL" id="TCL54672.1"/>
    </source>
</evidence>
<dbReference type="InterPro" id="IPR004710">
    <property type="entry name" value="Bilac:Na_transpt"/>
</dbReference>
<dbReference type="PANTHER" id="PTHR10361">
    <property type="entry name" value="SODIUM-BILE ACID COTRANSPORTER"/>
    <property type="match status" value="1"/>
</dbReference>
<evidence type="ECO:0000256" key="3">
    <source>
        <dbReference type="ARBA" id="ARBA00022989"/>
    </source>
</evidence>
<dbReference type="AlphaFoldDB" id="A0A4V2QB16"/>
<evidence type="ECO:0000313" key="7">
    <source>
        <dbReference type="Proteomes" id="UP000295184"/>
    </source>
</evidence>
<dbReference type="PANTHER" id="PTHR10361:SF28">
    <property type="entry name" value="P3 PROTEIN-RELATED"/>
    <property type="match status" value="1"/>
</dbReference>
<name>A0A4V2QB16_9FIRM</name>
<feature type="transmembrane region" description="Helical" evidence="5">
    <location>
        <begin position="49"/>
        <end position="67"/>
    </location>
</feature>
<sequence length="340" mass="35595">MNALKKVSKFVGRYMAFIVVAVAALAFFVPQSFLWVGKDWNVVTRLVTVNNLLMVVMFGMGLTLKLDDFKVVFTRPKDVLVGCVAQFAVMPFLAFLLIKLFNLPPELAVGVMLVGTCPGGTSSNVMTFLAKGDVALSVGMTACSTVLAPFMTPALTYLYLRETVSVDAMSMFVSIVQVVVVPIALGFVVNKFFGKFTQAAVEVLPLVSVAAIVTIVGAVVSGNQAKLFANGLLILAVVMLHNVLGYACGYGVGKLLGMSDPKCNALSIEVGMQNSGLATSLAGTVFPDLALATVPGALFSVWHNISGSIVANLMAAAAEKKAQKAQQAAAPAQEAATATA</sequence>
<protein>
    <submittedName>
        <fullName evidence="6">BASS family bile acid:Na+ symporter</fullName>
    </submittedName>
</protein>
<feature type="transmembrane region" description="Helical" evidence="5">
    <location>
        <begin position="171"/>
        <end position="189"/>
    </location>
</feature>
<dbReference type="OrthoDB" id="9806785at2"/>
<evidence type="ECO:0000256" key="1">
    <source>
        <dbReference type="ARBA" id="ARBA00004141"/>
    </source>
</evidence>
<proteinExistence type="predicted"/>
<dbReference type="EMBL" id="SLUM01000020">
    <property type="protein sequence ID" value="TCL54672.1"/>
    <property type="molecule type" value="Genomic_DNA"/>
</dbReference>
<feature type="transmembrane region" description="Helical" evidence="5">
    <location>
        <begin position="227"/>
        <end position="252"/>
    </location>
</feature>
<dbReference type="InterPro" id="IPR038770">
    <property type="entry name" value="Na+/solute_symporter_sf"/>
</dbReference>
<dbReference type="Proteomes" id="UP000295184">
    <property type="component" value="Unassembled WGS sequence"/>
</dbReference>
<feature type="transmembrane region" description="Helical" evidence="5">
    <location>
        <begin position="79"/>
        <end position="101"/>
    </location>
</feature>
<comment type="subcellular location">
    <subcellularLocation>
        <location evidence="1">Membrane</location>
        <topology evidence="1">Multi-pass membrane protein</topology>
    </subcellularLocation>
</comment>
<dbReference type="Pfam" id="PF01758">
    <property type="entry name" value="SBF"/>
    <property type="match status" value="1"/>
</dbReference>
<evidence type="ECO:0000256" key="2">
    <source>
        <dbReference type="ARBA" id="ARBA00022692"/>
    </source>
</evidence>
<feature type="transmembrane region" description="Helical" evidence="5">
    <location>
        <begin position="136"/>
        <end position="159"/>
    </location>
</feature>
<feature type="transmembrane region" description="Helical" evidence="5">
    <location>
        <begin position="201"/>
        <end position="221"/>
    </location>
</feature>
<evidence type="ECO:0000256" key="5">
    <source>
        <dbReference type="SAM" id="Phobius"/>
    </source>
</evidence>
<dbReference type="STRING" id="1650663.GCA_001486665_00711"/>
<dbReference type="Gene3D" id="1.20.1530.20">
    <property type="match status" value="1"/>
</dbReference>
<comment type="caution">
    <text evidence="6">The sequence shown here is derived from an EMBL/GenBank/DDBJ whole genome shotgun (WGS) entry which is preliminary data.</text>
</comment>
<reference evidence="6 7" key="1">
    <citation type="submission" date="2019-03" db="EMBL/GenBank/DDBJ databases">
        <title>Genomic Encyclopedia of Type Strains, Phase IV (KMG-IV): sequencing the most valuable type-strain genomes for metagenomic binning, comparative biology and taxonomic classification.</title>
        <authorList>
            <person name="Goeker M."/>
        </authorList>
    </citation>
    <scope>NUCLEOTIDE SEQUENCE [LARGE SCALE GENOMIC DNA]</scope>
    <source>
        <strain evidence="6 7">DSM 100451</strain>
    </source>
</reference>
<keyword evidence="4 5" id="KW-0472">Membrane</keyword>
<dbReference type="InterPro" id="IPR002657">
    <property type="entry name" value="BilAc:Na_symport/Acr3"/>
</dbReference>
<gene>
    <name evidence="6" type="ORF">EDD77_1204</name>
</gene>